<dbReference type="InterPro" id="IPR009081">
    <property type="entry name" value="PP-bd_ACP"/>
</dbReference>
<dbReference type="InterPro" id="IPR018201">
    <property type="entry name" value="Ketoacyl_synth_AS"/>
</dbReference>
<dbReference type="InterPro" id="IPR014031">
    <property type="entry name" value="Ketoacyl_synth_C"/>
</dbReference>
<dbReference type="GO" id="GO:0004312">
    <property type="term" value="F:fatty acid synthase activity"/>
    <property type="evidence" value="ECO:0007669"/>
    <property type="project" value="TreeGrafter"/>
</dbReference>
<dbReference type="InterPro" id="IPR020841">
    <property type="entry name" value="PKS_Beta-ketoAc_synthase_dom"/>
</dbReference>
<dbReference type="InterPro" id="IPR016039">
    <property type="entry name" value="Thiolase-like"/>
</dbReference>
<sequence length="2619" mass="285360">MSNSQHRNEPIAIIGSGCRFPGGSNSASTLWELLKNPKDVSQGIGSGGRFNQKQFYHSEAGHTGTTNTERAYLLSENVRNFDAKFFSIPPGEAEAIDPQQRILLEVVYEAVESAGLTINGLSGSDTSCYVGIMCQDFFVLQAQDLLSVPKYAATGIAASNASSRVSYFFDWHGPSMTIDTACSSSMVCVSEAVQALRNGTSRVAIACGTNLLLSPFMYVQLSNVGMVSPTGRCHMWDEAADGYARGEGVGCLVLKKLSAAIEDGDNIVCVIREIGLNHDGRTKGLTMPSAEAQAALIRETYRRAGLDPTTKSGRCQFFEAHGTGTPIGDPRESEALERAFFPDHEAAEGELVVGSIKTLIGHTEGCAGIAGILKASLALRHSLIPPNLHFNRLNPALKPFTKYLRIPTECEQWPEVPEGQPRRASINSFGFGGANAHCIIESYEPKSAAVTPIANGHQMNGIHKNGTRTNGAITNGSTHGTNGVVANASIPKSTTLIPFVFSATSVKSLVSLLDSLREFLERNPEVSLPSLAYTLSTRRSALSLRVSIYASSADQLRKRIEEKLGTDVAETSTSHSVAALSAQPSVLGIFTGQGAQWPAMGLKLFTAIPMAKEILSSLDASLASLPAHHRPSWTLAEAISPDSKQNMSEAAVSQPLCTAVQIVLFDLLRAAGVRFRAVVGHSSGEIAAAYAAGFLSAPDAIRIAYYRGYFAKLAAGPGGEDGGMIAAGTTFEDASELCQVEDLVGRLSVAAHSSPTSVTLSGDISAVELAKDVFEEEQKFARVLRVDTAYHSVHMRRCSGLYLKALRELKIEPLQPDEKAPQWFSSVYNLKVTADARGLDGQYWVDNMVQPVLFYPAIKTCLELIPQAFNFAVEVGPHPALQGPAKESILEVTSQDIAYSGTLQRGTDDIEAFANALGNIWARFGPGYVDLGKFQQKLRPDVKVQALEDLPTYPWSHEAEYWAESRKSKVYTHQQGSAHDLLGLREPDGLADEMRWRQSLSENGMKWLSGHKLQGQCVFPATGYICMIAEAALLMTQGLPVASIDILDLEIRKAIAMHQEQGTETIFSLTKVSPAVSESSTEVMTADFKIFSVAGGRDSTQMALNCCGSVRVCLGTDYVSRFPARRAPVPSMVPVDVNRFYEVMKEEVGLGFDGAFRSLTSLHRRAGHGTATVRNPPFSETETKLLFHPAMLDCGLQALNVAFAAPGDGTLSELVAPTYIKRVTLIPELLRNYMTDEVAIDSTITDTHGMTPLGDVEVYTSGYECQLIEMEGIKISPMVPPTAANDRFLFQESVMCPNKLDAQLARGDMRLSPEEFVRCYAAERVAFYYLKQLVLTMTPEMRAKLPSYRQYLLEEAERLLHQVRDGKHRFASPWLNDTKESISELLDDSDENDIDLALAKTVGDNLLREEVLLGEGNILQYMMRNNMLERYYTEAIGYPILNHVGTGLMAQLSHKFPRMNILEVGAGTGSATASILGRIGEAYTSYTYTDISSGFFERAGERFQGHAHKMVFKTLDISKDPIAQGFNEQGYDVVVATNVLHATTPLKETLRNARRLLKPGGYLVNMELAQSDAMRFTLVVGCLPGWWVGEDDGRKGGPLLTPAQWESILGETGFAVEAISEQLDLEDAWVAMAARVVDEQMATLIRPLEVVAPNTGGRGHLLVIGGREGTALTLREQASSILKPHFAEVTYLKDLASLNRDIEVPERQHVLMLTECDANLWEGIDELTFENLKRTIEKAASALWILQGSQDSNPYAGITLGFLRTLYYEIPDTKIQTLDAGTDFEDLTPSLLAECMLRQRETAERGARLGELDRMLWSAEPELYLQAKRLYVPRLKCDEHQNARYNSSKRRITRKVDISQSTKPFDLVWDEKAPVGVHDFQGSYILREQHEFQTSLSSSAHDGNTLVTLRLSCSFLSSLKTPAGFFFVCLGEDLQTGSKTLCFSDRQASIVTVPRAWTVPIHESTALEDVGFISFVVADLLAERVVELLPPTGSVVIVDANPVAQALLSKRLSDVGKEVVLIVSRRGSESAVYLHPHSSKRSVDAALPSDVTLYIDASDDTSADSTSLGARIAGSLSSVCEKIKLSRMTAREASPLPTTAPESLTKLLQGATDFASMFSQLGPIPITGGAPIDVLPLTQVLSSRSLHPNALVHWQIDKYLPISVEPVYMRKDLFRPDRTYWLAGLSGSLGRSLADFLATHNAKHIVISSRQPKIDQEWVDWHKEKGVSIVYLAGDVTDYESVKQAYSEIRKSMPSIGGVAAGAMVLRDATFVTQKYEDWKSILEPKVQGTINLDRLFFEHVSRDEDPLDWFIGFSSLVAYAGNPGQAAYGAGNCFIKALLRSRHNRGLAGSTIDIGRMVGVGYIESQLTVEGKDRLKFRSGTQSMSESDLHQLFAEAVVAGRPNSGLNPELIAGINLIKGEEAKDAVWYRNAKMGMMIRETGSRAAATGSAGAGGLPLKKLLEAAKTLEDASRIILGVLRVKLQGMKFLPSADSSHDNTPLVDMGIDSLVAVYMRSWFQNELGVDVPVMKILGGASMGDLVESSLEKLPKEILSGMDGAPQSNFDGPVIDKTSEKEGLLVHEVTITSGAEEQTNGKADGQVMGEKNGHLHEAIAIEATA</sequence>
<dbReference type="PANTHER" id="PTHR43775:SF20">
    <property type="entry name" value="HYBRID PKS-NRPS SYNTHETASE APDA"/>
    <property type="match status" value="1"/>
</dbReference>
<dbReference type="Gene3D" id="3.10.129.110">
    <property type="entry name" value="Polyketide synthase dehydratase"/>
    <property type="match status" value="1"/>
</dbReference>
<dbReference type="CDD" id="cd02440">
    <property type="entry name" value="AdoMet_MTases"/>
    <property type="match status" value="1"/>
</dbReference>
<dbReference type="InterPro" id="IPR049551">
    <property type="entry name" value="PKS_DH_C"/>
</dbReference>
<dbReference type="InterPro" id="IPR013217">
    <property type="entry name" value="Methyltransf_12"/>
</dbReference>
<dbReference type="Pfam" id="PF00109">
    <property type="entry name" value="ketoacyl-synt"/>
    <property type="match status" value="1"/>
</dbReference>
<dbReference type="InterPro" id="IPR001227">
    <property type="entry name" value="Ac_transferase_dom_sf"/>
</dbReference>
<keyword evidence="3" id="KW-0489">Methyltransferase</keyword>
<dbReference type="SMART" id="SM00822">
    <property type="entry name" value="PKS_KR"/>
    <property type="match status" value="1"/>
</dbReference>
<dbReference type="OrthoDB" id="329835at2759"/>
<evidence type="ECO:0000256" key="1">
    <source>
        <dbReference type="ARBA" id="ARBA00022450"/>
    </source>
</evidence>
<dbReference type="SUPFAM" id="SSF53335">
    <property type="entry name" value="S-adenosyl-L-methionine-dependent methyltransferases"/>
    <property type="match status" value="1"/>
</dbReference>
<dbReference type="InterPro" id="IPR029063">
    <property type="entry name" value="SAM-dependent_MTases_sf"/>
</dbReference>
<evidence type="ECO:0000256" key="6">
    <source>
        <dbReference type="PROSITE-ProRule" id="PRU01363"/>
    </source>
</evidence>
<dbReference type="SMART" id="SM00825">
    <property type="entry name" value="PKS_KS"/>
    <property type="match status" value="1"/>
</dbReference>
<keyword evidence="5" id="KW-0511">Multifunctional enzyme</keyword>
<dbReference type="Pfam" id="PF22621">
    <property type="entry name" value="CurL-like_PKS_C"/>
    <property type="match status" value="1"/>
</dbReference>
<dbReference type="SUPFAM" id="SSF47336">
    <property type="entry name" value="ACP-like"/>
    <property type="match status" value="1"/>
</dbReference>
<dbReference type="Gene3D" id="3.30.70.3290">
    <property type="match status" value="1"/>
</dbReference>
<name>A0A2J6RCC8_HYAVF</name>
<feature type="domain" description="Ketosynthase family 3 (KS3)" evidence="8">
    <location>
        <begin position="8"/>
        <end position="442"/>
    </location>
</feature>
<accession>A0A2J6RCC8</accession>
<dbReference type="Pfam" id="PF08242">
    <property type="entry name" value="Methyltransf_12"/>
    <property type="match status" value="1"/>
</dbReference>
<dbReference type="Pfam" id="PF02801">
    <property type="entry name" value="Ketoacyl-synt_C"/>
    <property type="match status" value="1"/>
</dbReference>
<dbReference type="PANTHER" id="PTHR43775">
    <property type="entry name" value="FATTY ACID SYNTHASE"/>
    <property type="match status" value="1"/>
</dbReference>
<feature type="active site" description="Proton donor; for dehydratase activity" evidence="6">
    <location>
        <position position="1193"/>
    </location>
</feature>
<dbReference type="Pfam" id="PF00550">
    <property type="entry name" value="PP-binding"/>
    <property type="match status" value="1"/>
</dbReference>
<dbReference type="PROSITE" id="PS00606">
    <property type="entry name" value="KS3_1"/>
    <property type="match status" value="1"/>
</dbReference>
<dbReference type="SMART" id="SM00823">
    <property type="entry name" value="PKS_PP"/>
    <property type="match status" value="1"/>
</dbReference>
<keyword evidence="2" id="KW-0597">Phosphoprotein</keyword>
<evidence type="ECO:0000259" key="9">
    <source>
        <dbReference type="PROSITE" id="PS52019"/>
    </source>
</evidence>
<dbReference type="PROSITE" id="PS52004">
    <property type="entry name" value="KS3_2"/>
    <property type="match status" value="1"/>
</dbReference>
<dbReference type="Gene3D" id="3.40.50.720">
    <property type="entry name" value="NAD(P)-binding Rossmann-like Domain"/>
    <property type="match status" value="1"/>
</dbReference>
<evidence type="ECO:0000259" key="8">
    <source>
        <dbReference type="PROSITE" id="PS52004"/>
    </source>
</evidence>
<evidence type="ECO:0000259" key="7">
    <source>
        <dbReference type="PROSITE" id="PS50075"/>
    </source>
</evidence>
<evidence type="ECO:0000313" key="11">
    <source>
        <dbReference type="Proteomes" id="UP000235786"/>
    </source>
</evidence>
<dbReference type="SUPFAM" id="SSF52151">
    <property type="entry name" value="FabD/lysophospholipase-like"/>
    <property type="match status" value="1"/>
</dbReference>
<dbReference type="InterPro" id="IPR049900">
    <property type="entry name" value="PKS_mFAS_DH"/>
</dbReference>
<dbReference type="PROSITE" id="PS52019">
    <property type="entry name" value="PKS_MFAS_DH"/>
    <property type="match status" value="1"/>
</dbReference>
<evidence type="ECO:0000256" key="3">
    <source>
        <dbReference type="ARBA" id="ARBA00022603"/>
    </source>
</evidence>
<dbReference type="InterPro" id="IPR013968">
    <property type="entry name" value="PKS_KR"/>
</dbReference>
<dbReference type="Gene3D" id="3.40.366.10">
    <property type="entry name" value="Malonyl-Coenzyme A Acyl Carrier Protein, domain 2"/>
    <property type="match status" value="1"/>
</dbReference>
<dbReference type="GO" id="GO:0044550">
    <property type="term" value="P:secondary metabolite biosynthetic process"/>
    <property type="evidence" value="ECO:0007669"/>
    <property type="project" value="UniProtKB-ARBA"/>
</dbReference>
<dbReference type="Gene3D" id="1.10.1200.10">
    <property type="entry name" value="ACP-like"/>
    <property type="match status" value="1"/>
</dbReference>
<dbReference type="SUPFAM" id="SSF51735">
    <property type="entry name" value="NAD(P)-binding Rossmann-fold domains"/>
    <property type="match status" value="1"/>
</dbReference>
<dbReference type="InterPro" id="IPR042104">
    <property type="entry name" value="PKS_dehydratase_sf"/>
</dbReference>
<dbReference type="Pfam" id="PF08659">
    <property type="entry name" value="KR"/>
    <property type="match status" value="1"/>
</dbReference>
<feature type="domain" description="Carrier" evidence="7">
    <location>
        <begin position="2470"/>
        <end position="2548"/>
    </location>
</feature>
<dbReference type="SMART" id="SM00826">
    <property type="entry name" value="PKS_DH"/>
    <property type="match status" value="1"/>
</dbReference>
<dbReference type="Pfam" id="PF21089">
    <property type="entry name" value="PKS_DH_N"/>
    <property type="match status" value="1"/>
</dbReference>
<dbReference type="EMBL" id="KZ613951">
    <property type="protein sequence ID" value="PMD36174.1"/>
    <property type="molecule type" value="Genomic_DNA"/>
</dbReference>
<dbReference type="Gene3D" id="3.40.47.10">
    <property type="match status" value="1"/>
</dbReference>
<dbReference type="GO" id="GO:0006633">
    <property type="term" value="P:fatty acid biosynthetic process"/>
    <property type="evidence" value="ECO:0007669"/>
    <property type="project" value="InterPro"/>
</dbReference>
<dbReference type="InterPro" id="IPR014030">
    <property type="entry name" value="Ketoacyl_synth_N"/>
</dbReference>
<dbReference type="GO" id="GO:0032259">
    <property type="term" value="P:methylation"/>
    <property type="evidence" value="ECO:0007669"/>
    <property type="project" value="UniProtKB-KW"/>
</dbReference>
<dbReference type="SMART" id="SM00827">
    <property type="entry name" value="PKS_AT"/>
    <property type="match status" value="1"/>
</dbReference>
<dbReference type="GO" id="GO:0008168">
    <property type="term" value="F:methyltransferase activity"/>
    <property type="evidence" value="ECO:0007669"/>
    <property type="project" value="UniProtKB-KW"/>
</dbReference>
<dbReference type="InterPro" id="IPR016035">
    <property type="entry name" value="Acyl_Trfase/lysoPLipase"/>
</dbReference>
<dbReference type="InterPro" id="IPR014043">
    <property type="entry name" value="Acyl_transferase_dom"/>
</dbReference>
<dbReference type="InterPro" id="IPR016036">
    <property type="entry name" value="Malonyl_transacylase_ACP-bd"/>
</dbReference>
<dbReference type="InterPro" id="IPR020806">
    <property type="entry name" value="PKS_PP-bd"/>
</dbReference>
<dbReference type="Gene3D" id="3.40.50.150">
    <property type="entry name" value="Vaccinia Virus protein VP39"/>
    <property type="match status" value="1"/>
</dbReference>
<reference evidence="10 11" key="1">
    <citation type="submission" date="2016-04" db="EMBL/GenBank/DDBJ databases">
        <title>A degradative enzymes factory behind the ericoid mycorrhizal symbiosis.</title>
        <authorList>
            <consortium name="DOE Joint Genome Institute"/>
            <person name="Martino E."/>
            <person name="Morin E."/>
            <person name="Grelet G."/>
            <person name="Kuo A."/>
            <person name="Kohler A."/>
            <person name="Daghino S."/>
            <person name="Barry K."/>
            <person name="Choi C."/>
            <person name="Cichocki N."/>
            <person name="Clum A."/>
            <person name="Copeland A."/>
            <person name="Hainaut M."/>
            <person name="Haridas S."/>
            <person name="Labutti K."/>
            <person name="Lindquist E."/>
            <person name="Lipzen A."/>
            <person name="Khouja H.-R."/>
            <person name="Murat C."/>
            <person name="Ohm R."/>
            <person name="Olson A."/>
            <person name="Spatafora J."/>
            <person name="Veneault-Fourrey C."/>
            <person name="Henrissat B."/>
            <person name="Grigoriev I."/>
            <person name="Martin F."/>
            <person name="Perotto S."/>
        </authorList>
    </citation>
    <scope>NUCLEOTIDE SEQUENCE [LARGE SCALE GENOMIC DNA]</scope>
    <source>
        <strain evidence="10 11">F</strain>
    </source>
</reference>
<protein>
    <submittedName>
        <fullName evidence="10">Putative polyketide synthase</fullName>
    </submittedName>
</protein>
<feature type="domain" description="PKS/mFAS DH" evidence="9">
    <location>
        <begin position="979"/>
        <end position="1284"/>
    </location>
</feature>
<dbReference type="Pfam" id="PF00698">
    <property type="entry name" value="Acyl_transf_1"/>
    <property type="match status" value="1"/>
</dbReference>
<evidence type="ECO:0000256" key="2">
    <source>
        <dbReference type="ARBA" id="ARBA00022553"/>
    </source>
</evidence>
<dbReference type="CDD" id="cd00833">
    <property type="entry name" value="PKS"/>
    <property type="match status" value="1"/>
</dbReference>
<feature type="active site" description="Proton acceptor; for dehydratase activity" evidence="6">
    <location>
        <position position="1011"/>
    </location>
</feature>
<dbReference type="InterPro" id="IPR049552">
    <property type="entry name" value="PKS_DH_N"/>
</dbReference>
<dbReference type="SUPFAM" id="SSF53901">
    <property type="entry name" value="Thiolase-like"/>
    <property type="match status" value="1"/>
</dbReference>
<evidence type="ECO:0000313" key="10">
    <source>
        <dbReference type="EMBL" id="PMD36174.1"/>
    </source>
</evidence>
<feature type="region of interest" description="C-terminal hotdog fold" evidence="6">
    <location>
        <begin position="1132"/>
        <end position="1284"/>
    </location>
</feature>
<dbReference type="InterPro" id="IPR050091">
    <property type="entry name" value="PKS_NRPS_Biosynth_Enz"/>
</dbReference>
<proteinExistence type="predicted"/>
<organism evidence="10 11">
    <name type="scientific">Hyaloscypha variabilis (strain UAMH 11265 / GT02V1 / F)</name>
    <name type="common">Meliniomyces variabilis</name>
    <dbReference type="NCBI Taxonomy" id="1149755"/>
    <lineage>
        <taxon>Eukaryota</taxon>
        <taxon>Fungi</taxon>
        <taxon>Dikarya</taxon>
        <taxon>Ascomycota</taxon>
        <taxon>Pezizomycotina</taxon>
        <taxon>Leotiomycetes</taxon>
        <taxon>Helotiales</taxon>
        <taxon>Hyaloscyphaceae</taxon>
        <taxon>Hyaloscypha</taxon>
        <taxon>Hyaloscypha variabilis</taxon>
    </lineage>
</organism>
<evidence type="ECO:0000256" key="5">
    <source>
        <dbReference type="ARBA" id="ARBA00023268"/>
    </source>
</evidence>
<dbReference type="Pfam" id="PF14765">
    <property type="entry name" value="PS-DH"/>
    <property type="match status" value="1"/>
</dbReference>
<dbReference type="PROSITE" id="PS50075">
    <property type="entry name" value="CARRIER"/>
    <property type="match status" value="1"/>
</dbReference>
<dbReference type="InterPro" id="IPR036736">
    <property type="entry name" value="ACP-like_sf"/>
</dbReference>
<dbReference type="InterPro" id="IPR036291">
    <property type="entry name" value="NAD(P)-bd_dom_sf"/>
</dbReference>
<dbReference type="SUPFAM" id="SSF55048">
    <property type="entry name" value="Probable ACP-binding domain of malonyl-CoA ACP transacylase"/>
    <property type="match status" value="1"/>
</dbReference>
<feature type="region of interest" description="N-terminal hotdog fold" evidence="6">
    <location>
        <begin position="979"/>
        <end position="1117"/>
    </location>
</feature>
<dbReference type="GO" id="GO:0031177">
    <property type="term" value="F:phosphopantetheine binding"/>
    <property type="evidence" value="ECO:0007669"/>
    <property type="project" value="InterPro"/>
</dbReference>
<dbReference type="Proteomes" id="UP000235786">
    <property type="component" value="Unassembled WGS sequence"/>
</dbReference>
<keyword evidence="4" id="KW-0808">Transferase</keyword>
<dbReference type="InterPro" id="IPR020807">
    <property type="entry name" value="PKS_DH"/>
</dbReference>
<keyword evidence="1" id="KW-0596">Phosphopantetheine</keyword>
<keyword evidence="11" id="KW-1185">Reference proteome</keyword>
<gene>
    <name evidence="10" type="ORF">L207DRAFT_103270</name>
</gene>
<dbReference type="InterPro" id="IPR057326">
    <property type="entry name" value="KR_dom"/>
</dbReference>
<dbReference type="GO" id="GO:0004315">
    <property type="term" value="F:3-oxoacyl-[acyl-carrier-protein] synthase activity"/>
    <property type="evidence" value="ECO:0007669"/>
    <property type="project" value="InterPro"/>
</dbReference>
<evidence type="ECO:0000256" key="4">
    <source>
        <dbReference type="ARBA" id="ARBA00022679"/>
    </source>
</evidence>
<dbReference type="STRING" id="1149755.A0A2J6RCC8"/>